<feature type="compositionally biased region" description="Low complexity" evidence="1">
    <location>
        <begin position="387"/>
        <end position="398"/>
    </location>
</feature>
<protein>
    <submittedName>
        <fullName evidence="2">Uncharacterized protein</fullName>
    </submittedName>
</protein>
<evidence type="ECO:0000256" key="1">
    <source>
        <dbReference type="SAM" id="MobiDB-lite"/>
    </source>
</evidence>
<sequence>MAMSDQPSRRPQERERPYILLSEVSASAHTAGGIRSAAANRVDFERVRAMEESLRELRSLAAQSPASMSFSNFHSLLMIPDFPRLPATVPAACDIPLASHTFPAGSAAATQAIGSQLDQAAKASEALPLQQALRVKEHLLPSSIPHNLTPWEELSVRRDSDQRPYRDLYNLTGKRKRKQNSHPSWADGGLVLPLSSSRALSGLEAAVRQGTCNIDFDRMVAGGAGPLLQRLSSSNTTSDVSVEAAKGRMKAKRRRQQAGYVIGAGRCRSGDETHEVDDRLRSTNLPNIPVVTRSTSALEKPRADAANREDSDVESVYDSEVDEWEVEVAHAISLRTQRNGGSQGRLREGKALAVPLSSNPTLLQVPLSEEERQAWNEEARRERQLRLSGLGSELSPGSMEQDDPESTLPVSSTLVGSGDTIKEGLFRSADVGASQDTAGTEALEATLAIASQQVLMELTSQQEG</sequence>
<dbReference type="Proteomes" id="UP001176517">
    <property type="component" value="Unassembled WGS sequence"/>
</dbReference>
<name>A0AAN6GJY2_9BASI</name>
<proteinExistence type="predicted"/>
<gene>
    <name evidence="2" type="ORF">OC846_006453</name>
</gene>
<keyword evidence="3" id="KW-1185">Reference proteome</keyword>
<dbReference type="EMBL" id="JAPDMZ010000374">
    <property type="protein sequence ID" value="KAK0543326.1"/>
    <property type="molecule type" value="Genomic_DNA"/>
</dbReference>
<feature type="region of interest" description="Disordered" evidence="1">
    <location>
        <begin position="294"/>
        <end position="316"/>
    </location>
</feature>
<feature type="region of interest" description="Disordered" evidence="1">
    <location>
        <begin position="387"/>
        <end position="415"/>
    </location>
</feature>
<organism evidence="2 3">
    <name type="scientific">Tilletia horrida</name>
    <dbReference type="NCBI Taxonomy" id="155126"/>
    <lineage>
        <taxon>Eukaryota</taxon>
        <taxon>Fungi</taxon>
        <taxon>Dikarya</taxon>
        <taxon>Basidiomycota</taxon>
        <taxon>Ustilaginomycotina</taxon>
        <taxon>Exobasidiomycetes</taxon>
        <taxon>Tilletiales</taxon>
        <taxon>Tilletiaceae</taxon>
        <taxon>Tilletia</taxon>
    </lineage>
</organism>
<feature type="compositionally biased region" description="Basic and acidic residues" evidence="1">
    <location>
        <begin position="299"/>
        <end position="310"/>
    </location>
</feature>
<dbReference type="AlphaFoldDB" id="A0AAN6GJY2"/>
<evidence type="ECO:0000313" key="2">
    <source>
        <dbReference type="EMBL" id="KAK0543326.1"/>
    </source>
</evidence>
<evidence type="ECO:0000313" key="3">
    <source>
        <dbReference type="Proteomes" id="UP001176517"/>
    </source>
</evidence>
<comment type="caution">
    <text evidence="2">The sequence shown here is derived from an EMBL/GenBank/DDBJ whole genome shotgun (WGS) entry which is preliminary data.</text>
</comment>
<reference evidence="2" key="1">
    <citation type="journal article" date="2023" name="PhytoFront">
        <title>Draft Genome Resources of Seven Strains of Tilletia horrida, Causal Agent of Kernel Smut of Rice.</title>
        <authorList>
            <person name="Khanal S."/>
            <person name="Antony Babu S."/>
            <person name="Zhou X.G."/>
        </authorList>
    </citation>
    <scope>NUCLEOTIDE SEQUENCE</scope>
    <source>
        <strain evidence="2">TX6</strain>
    </source>
</reference>
<accession>A0AAN6GJY2</accession>